<evidence type="ECO:0000256" key="6">
    <source>
        <dbReference type="SAM" id="MobiDB-lite"/>
    </source>
</evidence>
<dbReference type="GO" id="GO:0004657">
    <property type="term" value="F:proline dehydrogenase activity"/>
    <property type="evidence" value="ECO:0007669"/>
    <property type="project" value="UniProtKB-EC"/>
</dbReference>
<dbReference type="GO" id="GO:0071949">
    <property type="term" value="F:FAD binding"/>
    <property type="evidence" value="ECO:0007669"/>
    <property type="project" value="TreeGrafter"/>
</dbReference>
<comment type="pathway">
    <text evidence="1">Amino-acid degradation; L-proline degradation into L-glutamate; L-glutamate from L-proline: step 1/2.</text>
</comment>
<dbReference type="InterPro" id="IPR002872">
    <property type="entry name" value="Proline_DH_dom"/>
</dbReference>
<keyword evidence="5" id="KW-0274">FAD</keyword>
<evidence type="ECO:0000256" key="5">
    <source>
        <dbReference type="RuleBase" id="RU364054"/>
    </source>
</evidence>
<evidence type="ECO:0000313" key="8">
    <source>
        <dbReference type="EMBL" id="CAD5120993.1"/>
    </source>
</evidence>
<comment type="function">
    <text evidence="5">Converts proline to delta-1-pyrroline-5-carboxylate.</text>
</comment>
<dbReference type="AlphaFoldDB" id="A0A7I8VXM9"/>
<dbReference type="EMBL" id="CAJFCJ010000013">
    <property type="protein sequence ID" value="CAD5120993.1"/>
    <property type="molecule type" value="Genomic_DNA"/>
</dbReference>
<dbReference type="PANTHER" id="PTHR13914">
    <property type="entry name" value="PROLINE OXIDASE"/>
    <property type="match status" value="1"/>
</dbReference>
<accession>A0A7I8VXM9</accession>
<dbReference type="PROSITE" id="PS00018">
    <property type="entry name" value="EF_HAND_1"/>
    <property type="match status" value="1"/>
</dbReference>
<sequence length="614" mass="71112">MAGGLCRLLKQKYNIFYKIPFYHSPSTAVIFGKASYCTNSTDDWRYKKDIDDPAFKQLDLSFENAKEAYKSKTTFDLIRAWMVFELCSIEFLVNNNKKLMKVGRKVLGKKLFKAFMKGSFYGHFVAGENEKTIKSVIEKNKLFGVKSILDYSVEKDISKEQATKQEEESCVSENQPENITHTGPNVQYRYHTQFADRREEVIAARTHFYEDEKSCDDIMKIFLREIDGVSGSTNATGFAAIKLTALGRPQFLLQLSEVLERVRRYYDVIAATIPAGEFDVVPAIKRREFERHLKTRKIKRSERQLWYTILDSSGDGEIDMLDWHNLLEVNVRLGNLLKTPNAETGVFEPIVTSFTVSEEMQMKNMLKRINTIVEYAIKKDVRLMIDAEQTYFQNGINRLCMEMMRKFNKEKAYVFNTYQCYLKESLSTLRTDLALAERENFFFGAKIVRGAYMEQERKRALTLGYEDPINVDYEATTKMYEDVLCEILFQAKRLDKGRIAVMVATHNEDSVRYTVKKMKEFGISSSDKIVCFGQLYGMCDQVSFSLGQAGYSVYKYVPYGPVEEVLPYLSRRALENKGILKKVKKEKRLLREETWRRFISGQLLYSPQGATVST</sequence>
<dbReference type="EC" id="1.5.5.2" evidence="5"/>
<gene>
    <name evidence="8" type="ORF">DGYR_LOCUS8998</name>
</gene>
<dbReference type="PANTHER" id="PTHR13914:SF0">
    <property type="entry name" value="PROLINE DEHYDROGENASE 1, MITOCHONDRIAL"/>
    <property type="match status" value="1"/>
</dbReference>
<evidence type="ECO:0000256" key="1">
    <source>
        <dbReference type="ARBA" id="ARBA00004739"/>
    </source>
</evidence>
<dbReference type="InterPro" id="IPR015659">
    <property type="entry name" value="Proline_oxidase"/>
</dbReference>
<proteinExistence type="inferred from homology"/>
<feature type="compositionally biased region" description="Polar residues" evidence="6">
    <location>
        <begin position="171"/>
        <end position="183"/>
    </location>
</feature>
<dbReference type="GO" id="GO:0005739">
    <property type="term" value="C:mitochondrion"/>
    <property type="evidence" value="ECO:0007669"/>
    <property type="project" value="TreeGrafter"/>
</dbReference>
<keyword evidence="5" id="KW-0285">Flavoprotein</keyword>
<dbReference type="SUPFAM" id="SSF51730">
    <property type="entry name" value="FAD-linked oxidoreductase"/>
    <property type="match status" value="1"/>
</dbReference>
<dbReference type="Gene3D" id="3.20.20.220">
    <property type="match status" value="2"/>
</dbReference>
<feature type="region of interest" description="Disordered" evidence="6">
    <location>
        <begin position="164"/>
        <end position="183"/>
    </location>
</feature>
<feature type="domain" description="Proline dehydrogenase" evidence="7">
    <location>
        <begin position="297"/>
        <end position="584"/>
    </location>
</feature>
<dbReference type="FunFam" id="3.20.20.220:FF:000012">
    <property type="entry name" value="Proline dehydrogenase"/>
    <property type="match status" value="1"/>
</dbReference>
<evidence type="ECO:0000259" key="7">
    <source>
        <dbReference type="Pfam" id="PF01619"/>
    </source>
</evidence>
<evidence type="ECO:0000256" key="2">
    <source>
        <dbReference type="ARBA" id="ARBA00005869"/>
    </source>
</evidence>
<reference evidence="8 9" key="1">
    <citation type="submission" date="2020-08" db="EMBL/GenBank/DDBJ databases">
        <authorList>
            <person name="Hejnol A."/>
        </authorList>
    </citation>
    <scope>NUCLEOTIDE SEQUENCE [LARGE SCALE GENOMIC DNA]</scope>
</reference>
<comment type="catalytic activity">
    <reaction evidence="5">
        <text>L-proline + a quinone = (S)-1-pyrroline-5-carboxylate + a quinol + H(+)</text>
        <dbReference type="Rhea" id="RHEA:23784"/>
        <dbReference type="ChEBI" id="CHEBI:15378"/>
        <dbReference type="ChEBI" id="CHEBI:17388"/>
        <dbReference type="ChEBI" id="CHEBI:24646"/>
        <dbReference type="ChEBI" id="CHEBI:60039"/>
        <dbReference type="ChEBI" id="CHEBI:132124"/>
        <dbReference type="EC" id="1.5.5.2"/>
    </reaction>
</comment>
<comment type="cofactor">
    <cofactor evidence="5">
        <name>FAD</name>
        <dbReference type="ChEBI" id="CHEBI:57692"/>
    </cofactor>
</comment>
<evidence type="ECO:0000313" key="9">
    <source>
        <dbReference type="Proteomes" id="UP000549394"/>
    </source>
</evidence>
<name>A0A7I8VXM9_9ANNE</name>
<evidence type="ECO:0000256" key="3">
    <source>
        <dbReference type="ARBA" id="ARBA00023002"/>
    </source>
</evidence>
<keyword evidence="4 5" id="KW-0642">Proline metabolism</keyword>
<evidence type="ECO:0000256" key="4">
    <source>
        <dbReference type="ARBA" id="ARBA00023062"/>
    </source>
</evidence>
<keyword evidence="9" id="KW-1185">Reference proteome</keyword>
<comment type="caution">
    <text evidence="8">The sequence shown here is derived from an EMBL/GenBank/DDBJ whole genome shotgun (WGS) entry which is preliminary data.</text>
</comment>
<comment type="similarity">
    <text evidence="2 5">Belongs to the proline oxidase family.</text>
</comment>
<dbReference type="InterPro" id="IPR018247">
    <property type="entry name" value="EF_Hand_1_Ca_BS"/>
</dbReference>
<organism evidence="8 9">
    <name type="scientific">Dimorphilus gyrociliatus</name>
    <dbReference type="NCBI Taxonomy" id="2664684"/>
    <lineage>
        <taxon>Eukaryota</taxon>
        <taxon>Metazoa</taxon>
        <taxon>Spiralia</taxon>
        <taxon>Lophotrochozoa</taxon>
        <taxon>Annelida</taxon>
        <taxon>Polychaeta</taxon>
        <taxon>Polychaeta incertae sedis</taxon>
        <taxon>Dinophilidae</taxon>
        <taxon>Dimorphilus</taxon>
    </lineage>
</organism>
<dbReference type="InterPro" id="IPR029041">
    <property type="entry name" value="FAD-linked_oxidoreductase-like"/>
</dbReference>
<dbReference type="Proteomes" id="UP000549394">
    <property type="component" value="Unassembled WGS sequence"/>
</dbReference>
<dbReference type="GO" id="GO:0010133">
    <property type="term" value="P:L-proline catabolic process to L-glutamate"/>
    <property type="evidence" value="ECO:0007669"/>
    <property type="project" value="TreeGrafter"/>
</dbReference>
<dbReference type="OrthoDB" id="5464at2759"/>
<protein>
    <recommendedName>
        <fullName evidence="5">Proline dehydrogenase</fullName>
        <ecNumber evidence="5">1.5.5.2</ecNumber>
    </recommendedName>
</protein>
<keyword evidence="3 5" id="KW-0560">Oxidoreductase</keyword>
<dbReference type="Pfam" id="PF01619">
    <property type="entry name" value="Pro_dh"/>
    <property type="match status" value="1"/>
</dbReference>